<evidence type="ECO:0000259" key="2">
    <source>
        <dbReference type="PROSITE" id="PS50887"/>
    </source>
</evidence>
<name>A0A939BNS2_9FIRM</name>
<dbReference type="Gene3D" id="3.30.70.270">
    <property type="match status" value="1"/>
</dbReference>
<dbReference type="FunFam" id="3.30.70.270:FF:000001">
    <property type="entry name" value="Diguanylate cyclase domain protein"/>
    <property type="match status" value="1"/>
</dbReference>
<evidence type="ECO:0000313" key="4">
    <source>
        <dbReference type="Proteomes" id="UP000774000"/>
    </source>
</evidence>
<keyword evidence="1" id="KW-0812">Transmembrane</keyword>
<dbReference type="PROSITE" id="PS50887">
    <property type="entry name" value="GGDEF"/>
    <property type="match status" value="1"/>
</dbReference>
<keyword evidence="1" id="KW-1133">Transmembrane helix</keyword>
<reference evidence="3" key="1">
    <citation type="submission" date="2021-01" db="EMBL/GenBank/DDBJ databases">
        <title>Genomic Encyclopedia of Type Strains, Phase IV (KMG-IV): sequencing the most valuable type-strain genomes for metagenomic binning, comparative biology and taxonomic classification.</title>
        <authorList>
            <person name="Goeker M."/>
        </authorList>
    </citation>
    <scope>NUCLEOTIDE SEQUENCE</scope>
    <source>
        <strain evidence="3">DSM 23230</strain>
    </source>
</reference>
<keyword evidence="1" id="KW-0472">Membrane</keyword>
<dbReference type="SUPFAM" id="SSF55073">
    <property type="entry name" value="Nucleotide cyclase"/>
    <property type="match status" value="1"/>
</dbReference>
<dbReference type="SMART" id="SM00267">
    <property type="entry name" value="GGDEF"/>
    <property type="match status" value="1"/>
</dbReference>
<proteinExistence type="predicted"/>
<sequence length="507" mass="59020">MKKFFNKFKYIIIAVLLLVIIFISYLNYHNTKEIIKDKYNDQQEFVETNILHTVNHVSDAYKIAEKQLNQEMKKYSLMLKAKYRRNPNIAEWNLKRLKDEFEGYNIYIINKKLKVIRSTFKPDVGLDFSKFPGFASLLRKRIKGDEFRVDRLDLSTKTGELKKYSYMPTPDHKYLLELSIDVKDKFPSLEDLSMFANAVELTNRYDSAEEISFYKFNPNNKTVGKLRNTKKPYITTDISEEESNLVRKAFVTKKEQSTVVKTKDNHYSSKYIPILVPSSEEEDSWWNSFVIGIKYNNQKRIQEIRSHRTLFIINALIIIIVVIVFILVMMHLLQRFEYLAYHDQLTGLPNRDSMAEKVNELKADAKKENNKLAILFLDLDDFKAINDNYGHDIGDKLLEAAANRLRTSLRKRDAVSRLGGDEFAIAIADINDKEELDGVATRIISAFAEPIMIDEKQIQISVSVGVSLYPDHGEGLEELIKKADYAMYKAKNEEEDLVVYQSQMIKE</sequence>
<dbReference type="Pfam" id="PF00990">
    <property type="entry name" value="GGDEF"/>
    <property type="match status" value="1"/>
</dbReference>
<dbReference type="EMBL" id="JAFBDQ010000002">
    <property type="protein sequence ID" value="MBM7555728.1"/>
    <property type="molecule type" value="Genomic_DNA"/>
</dbReference>
<gene>
    <name evidence="3" type="ORF">JOC47_000553</name>
</gene>
<dbReference type="Proteomes" id="UP000774000">
    <property type="component" value="Unassembled WGS sequence"/>
</dbReference>
<dbReference type="CDD" id="cd01949">
    <property type="entry name" value="GGDEF"/>
    <property type="match status" value="1"/>
</dbReference>
<dbReference type="InterPro" id="IPR000160">
    <property type="entry name" value="GGDEF_dom"/>
</dbReference>
<dbReference type="NCBIfam" id="TIGR00254">
    <property type="entry name" value="GGDEF"/>
    <property type="match status" value="1"/>
</dbReference>
<feature type="transmembrane region" description="Helical" evidence="1">
    <location>
        <begin position="7"/>
        <end position="28"/>
    </location>
</feature>
<evidence type="ECO:0000313" key="3">
    <source>
        <dbReference type="EMBL" id="MBM7555728.1"/>
    </source>
</evidence>
<dbReference type="InterPro" id="IPR052163">
    <property type="entry name" value="DGC-Regulatory_Protein"/>
</dbReference>
<dbReference type="InterPro" id="IPR029787">
    <property type="entry name" value="Nucleotide_cyclase"/>
</dbReference>
<keyword evidence="4" id="KW-1185">Reference proteome</keyword>
<comment type="caution">
    <text evidence="3">The sequence shown here is derived from an EMBL/GenBank/DDBJ whole genome shotgun (WGS) entry which is preliminary data.</text>
</comment>
<dbReference type="PANTHER" id="PTHR46663:SF2">
    <property type="entry name" value="GGDEF DOMAIN-CONTAINING PROTEIN"/>
    <property type="match status" value="1"/>
</dbReference>
<feature type="transmembrane region" description="Helical" evidence="1">
    <location>
        <begin position="310"/>
        <end position="333"/>
    </location>
</feature>
<dbReference type="InterPro" id="IPR043128">
    <property type="entry name" value="Rev_trsase/Diguanyl_cyclase"/>
</dbReference>
<evidence type="ECO:0000256" key="1">
    <source>
        <dbReference type="SAM" id="Phobius"/>
    </source>
</evidence>
<protein>
    <submittedName>
        <fullName evidence="3">Diguanylate cyclase (GGDEF)-like protein</fullName>
    </submittedName>
</protein>
<dbReference type="AlphaFoldDB" id="A0A939BNS2"/>
<feature type="domain" description="GGDEF" evidence="2">
    <location>
        <begin position="370"/>
        <end position="503"/>
    </location>
</feature>
<organism evidence="3 4">
    <name type="scientific">Halanaerobacter jeridensis</name>
    <dbReference type="NCBI Taxonomy" id="706427"/>
    <lineage>
        <taxon>Bacteria</taxon>
        <taxon>Bacillati</taxon>
        <taxon>Bacillota</taxon>
        <taxon>Clostridia</taxon>
        <taxon>Halanaerobiales</taxon>
        <taxon>Halobacteroidaceae</taxon>
        <taxon>Halanaerobacter</taxon>
    </lineage>
</organism>
<dbReference type="PANTHER" id="PTHR46663">
    <property type="entry name" value="DIGUANYLATE CYCLASE DGCT-RELATED"/>
    <property type="match status" value="1"/>
</dbReference>
<accession>A0A939BNS2</accession>
<dbReference type="RefSeq" id="WP_204700448.1">
    <property type="nucleotide sequence ID" value="NZ_JAFBDQ010000002.1"/>
</dbReference>